<proteinExistence type="predicted"/>
<keyword evidence="1" id="KW-0808">Transferase</keyword>
<feature type="binding site" evidence="5">
    <location>
        <position position="43"/>
    </location>
    <ligand>
        <name>ATP</name>
        <dbReference type="ChEBI" id="CHEBI:30616"/>
    </ligand>
</feature>
<dbReference type="PROSITE" id="PS50011">
    <property type="entry name" value="PROTEIN_KINASE_DOM"/>
    <property type="match status" value="1"/>
</dbReference>
<evidence type="ECO:0000259" key="8">
    <source>
        <dbReference type="PROSITE" id="PS50011"/>
    </source>
</evidence>
<accession>A0A7Z1AUV4</accession>
<sequence>MTALRPGDPERIGDYTTQSRLGNGAMGRVFLARSPGGRRVAVKVVRTELADDDEFRERFRQEVAAMRAVGGFWTAAVVDADPDAPIPWLATEYVSGPTLQAAVTAGGPLDLDRARALAAGLAEALRAVHNAGLIHRDLKPANVLLTEDGPRVIDFGIARALDSTGLTATGMVVGTPSFLSPEQIEGREITSASDLFSLGSVLVFATTGNGPFGAGSLPALVYRVVHGEPEIAGVPEQLRPLVARCLDRDPTARPTPTEVLTELGDAAADWASLAQEPANEPTRAHTRVAAPVIELAPVPQVASAPMAVVPSPPPAPPVDPSVTRFQVRGRVGAAASFLILGPLALFLIVGAISQFNYSYVETAWALVIVGSPFAYYAIHELWRLVRPPRWLEVSSTGLAVGAGRNNRHLAWSEIARVRVLYDRKRPWVLVTVNPGVSRAGLGAETTSGLRAYPVCHDLGRRTRERELHELRAALGWYGRDVYDPSP</sequence>
<evidence type="ECO:0000256" key="1">
    <source>
        <dbReference type="ARBA" id="ARBA00022679"/>
    </source>
</evidence>
<dbReference type="PANTHER" id="PTHR43289">
    <property type="entry name" value="MITOGEN-ACTIVATED PROTEIN KINASE KINASE KINASE 20-RELATED"/>
    <property type="match status" value="1"/>
</dbReference>
<evidence type="ECO:0000256" key="5">
    <source>
        <dbReference type="PROSITE-ProRule" id="PRU10141"/>
    </source>
</evidence>
<keyword evidence="7" id="KW-0472">Membrane</keyword>
<feature type="transmembrane region" description="Helical" evidence="7">
    <location>
        <begin position="331"/>
        <end position="352"/>
    </location>
</feature>
<dbReference type="SUPFAM" id="SSF56112">
    <property type="entry name" value="Protein kinase-like (PK-like)"/>
    <property type="match status" value="1"/>
</dbReference>
<dbReference type="InterPro" id="IPR000719">
    <property type="entry name" value="Prot_kinase_dom"/>
</dbReference>
<dbReference type="SMART" id="SM00220">
    <property type="entry name" value="S_TKc"/>
    <property type="match status" value="1"/>
</dbReference>
<evidence type="ECO:0000256" key="2">
    <source>
        <dbReference type="ARBA" id="ARBA00022741"/>
    </source>
</evidence>
<dbReference type="PROSITE" id="PS00107">
    <property type="entry name" value="PROTEIN_KINASE_ATP"/>
    <property type="match status" value="1"/>
</dbReference>
<dbReference type="AlphaFoldDB" id="A0A7Z1AUV4"/>
<organism evidence="9 10">
    <name type="scientific">Actinophytocola xinjiangensis</name>
    <dbReference type="NCBI Taxonomy" id="485602"/>
    <lineage>
        <taxon>Bacteria</taxon>
        <taxon>Bacillati</taxon>
        <taxon>Actinomycetota</taxon>
        <taxon>Actinomycetes</taxon>
        <taxon>Pseudonocardiales</taxon>
        <taxon>Pseudonocardiaceae</taxon>
    </lineage>
</organism>
<evidence type="ECO:0000256" key="4">
    <source>
        <dbReference type="ARBA" id="ARBA00022840"/>
    </source>
</evidence>
<keyword evidence="2 5" id="KW-0547">Nucleotide-binding</keyword>
<dbReference type="Gene3D" id="1.10.510.10">
    <property type="entry name" value="Transferase(Phosphotransferase) domain 1"/>
    <property type="match status" value="1"/>
</dbReference>
<evidence type="ECO:0000313" key="10">
    <source>
        <dbReference type="Proteomes" id="UP000185696"/>
    </source>
</evidence>
<keyword evidence="7" id="KW-0812">Transmembrane</keyword>
<dbReference type="RefSeq" id="WP_075137130.1">
    <property type="nucleotide sequence ID" value="NZ_MSIF01000024.1"/>
</dbReference>
<dbReference type="PROSITE" id="PS00108">
    <property type="entry name" value="PROTEIN_KINASE_ST"/>
    <property type="match status" value="1"/>
</dbReference>
<feature type="region of interest" description="Disordered" evidence="6">
    <location>
        <begin position="1"/>
        <end position="20"/>
    </location>
</feature>
<dbReference type="InterPro" id="IPR011009">
    <property type="entry name" value="Kinase-like_dom_sf"/>
</dbReference>
<dbReference type="InterPro" id="IPR017441">
    <property type="entry name" value="Protein_kinase_ATP_BS"/>
</dbReference>
<keyword evidence="4 5" id="KW-0067">ATP-binding</keyword>
<evidence type="ECO:0000256" key="6">
    <source>
        <dbReference type="SAM" id="MobiDB-lite"/>
    </source>
</evidence>
<keyword evidence="3" id="KW-0418">Kinase</keyword>
<name>A0A7Z1AUV4_9PSEU</name>
<dbReference type="Pfam" id="PF00069">
    <property type="entry name" value="Pkinase"/>
    <property type="match status" value="1"/>
</dbReference>
<evidence type="ECO:0000313" key="9">
    <source>
        <dbReference type="EMBL" id="OLF06039.1"/>
    </source>
</evidence>
<keyword evidence="10" id="KW-1185">Reference proteome</keyword>
<dbReference type="CDD" id="cd14014">
    <property type="entry name" value="STKc_PknB_like"/>
    <property type="match status" value="1"/>
</dbReference>
<evidence type="ECO:0000256" key="3">
    <source>
        <dbReference type="ARBA" id="ARBA00022777"/>
    </source>
</evidence>
<gene>
    <name evidence="9" type="ORF">BLA60_33920</name>
</gene>
<dbReference type="GO" id="GO:0004674">
    <property type="term" value="F:protein serine/threonine kinase activity"/>
    <property type="evidence" value="ECO:0007669"/>
    <property type="project" value="TreeGrafter"/>
</dbReference>
<dbReference type="Proteomes" id="UP000185696">
    <property type="component" value="Unassembled WGS sequence"/>
</dbReference>
<protein>
    <recommendedName>
        <fullName evidence="8">Protein kinase domain-containing protein</fullName>
    </recommendedName>
</protein>
<reference evidence="9 10" key="1">
    <citation type="submission" date="2016-12" db="EMBL/GenBank/DDBJ databases">
        <title>The draft genome sequence of Actinophytocola xinjiangensis.</title>
        <authorList>
            <person name="Wang W."/>
            <person name="Yuan L."/>
        </authorList>
    </citation>
    <scope>NUCLEOTIDE SEQUENCE [LARGE SCALE GENOMIC DNA]</scope>
    <source>
        <strain evidence="9 10">CGMCC 4.4663</strain>
    </source>
</reference>
<dbReference type="PANTHER" id="PTHR43289:SF34">
    <property type="entry name" value="SERINE_THREONINE-PROTEIN KINASE YBDM-RELATED"/>
    <property type="match status" value="1"/>
</dbReference>
<dbReference type="InterPro" id="IPR008271">
    <property type="entry name" value="Ser/Thr_kinase_AS"/>
</dbReference>
<dbReference type="GO" id="GO:0005524">
    <property type="term" value="F:ATP binding"/>
    <property type="evidence" value="ECO:0007669"/>
    <property type="project" value="UniProtKB-UniRule"/>
</dbReference>
<keyword evidence="7" id="KW-1133">Transmembrane helix</keyword>
<evidence type="ECO:0000256" key="7">
    <source>
        <dbReference type="SAM" id="Phobius"/>
    </source>
</evidence>
<dbReference type="Gene3D" id="3.30.200.20">
    <property type="entry name" value="Phosphorylase Kinase, domain 1"/>
    <property type="match status" value="1"/>
</dbReference>
<feature type="domain" description="Protein kinase" evidence="8">
    <location>
        <begin position="15"/>
        <end position="271"/>
    </location>
</feature>
<comment type="caution">
    <text evidence="9">The sequence shown here is derived from an EMBL/GenBank/DDBJ whole genome shotgun (WGS) entry which is preliminary data.</text>
</comment>
<dbReference type="EMBL" id="MSIF01000024">
    <property type="protein sequence ID" value="OLF06039.1"/>
    <property type="molecule type" value="Genomic_DNA"/>
</dbReference>
<feature type="transmembrane region" description="Helical" evidence="7">
    <location>
        <begin position="358"/>
        <end position="378"/>
    </location>
</feature>